<dbReference type="Proteomes" id="UP000305848">
    <property type="component" value="Unassembled WGS sequence"/>
</dbReference>
<keyword evidence="1" id="KW-1133">Transmembrane helix</keyword>
<keyword evidence="3" id="KW-1185">Reference proteome</keyword>
<feature type="transmembrane region" description="Helical" evidence="1">
    <location>
        <begin position="12"/>
        <end position="33"/>
    </location>
</feature>
<evidence type="ECO:0000256" key="1">
    <source>
        <dbReference type="SAM" id="Phobius"/>
    </source>
</evidence>
<name>A0A4U3KX14_9BACT</name>
<dbReference type="AlphaFoldDB" id="A0A4U3KX14"/>
<feature type="transmembrane region" description="Helical" evidence="1">
    <location>
        <begin position="85"/>
        <end position="107"/>
    </location>
</feature>
<evidence type="ECO:0000313" key="3">
    <source>
        <dbReference type="Proteomes" id="UP000305848"/>
    </source>
</evidence>
<feature type="transmembrane region" description="Helical" evidence="1">
    <location>
        <begin position="113"/>
        <end position="129"/>
    </location>
</feature>
<gene>
    <name evidence="2" type="ORF">FC093_14735</name>
</gene>
<reference evidence="2 3" key="1">
    <citation type="submission" date="2019-05" db="EMBL/GenBank/DDBJ databases">
        <title>Panacibacter sp. strain 17mud1-8 Genome sequencing and assembly.</title>
        <authorList>
            <person name="Chhetri G."/>
        </authorList>
    </citation>
    <scope>NUCLEOTIDE SEQUENCE [LARGE SCALE GENOMIC DNA]</scope>
    <source>
        <strain evidence="2 3">17mud1-8</strain>
    </source>
</reference>
<keyword evidence="1" id="KW-0472">Membrane</keyword>
<dbReference type="RefSeq" id="WP_137262571.1">
    <property type="nucleotide sequence ID" value="NZ_SZQL01000012.1"/>
</dbReference>
<dbReference type="EMBL" id="SZQL01000012">
    <property type="protein sequence ID" value="TKK67141.1"/>
    <property type="molecule type" value="Genomic_DNA"/>
</dbReference>
<feature type="transmembrane region" description="Helical" evidence="1">
    <location>
        <begin position="53"/>
        <end position="76"/>
    </location>
</feature>
<sequence>MKTSKPIDSLTRYTLGILLGFVALNAFGGGYYGMSGAKNIPLEWLAGSPFRNYFIPGLFLFLIVGGSALIASIAVFRRSHMAGKAAFICSIIVLLWLAIQVSIIGYVSYMQPTTALAATIILFLTWLIAKHNDSHNQ</sequence>
<organism evidence="2 3">
    <name type="scientific">Ilyomonas limi</name>
    <dbReference type="NCBI Taxonomy" id="2575867"/>
    <lineage>
        <taxon>Bacteria</taxon>
        <taxon>Pseudomonadati</taxon>
        <taxon>Bacteroidota</taxon>
        <taxon>Chitinophagia</taxon>
        <taxon>Chitinophagales</taxon>
        <taxon>Chitinophagaceae</taxon>
        <taxon>Ilyomonas</taxon>
    </lineage>
</organism>
<keyword evidence="1" id="KW-0812">Transmembrane</keyword>
<accession>A0A4U3KX14</accession>
<protein>
    <recommendedName>
        <fullName evidence="4">DUF4293 family protein</fullName>
    </recommendedName>
</protein>
<dbReference type="OrthoDB" id="4481055at2"/>
<evidence type="ECO:0008006" key="4">
    <source>
        <dbReference type="Google" id="ProtNLM"/>
    </source>
</evidence>
<comment type="caution">
    <text evidence="2">The sequence shown here is derived from an EMBL/GenBank/DDBJ whole genome shotgun (WGS) entry which is preliminary data.</text>
</comment>
<evidence type="ECO:0000313" key="2">
    <source>
        <dbReference type="EMBL" id="TKK67141.1"/>
    </source>
</evidence>
<proteinExistence type="predicted"/>